<keyword evidence="3" id="KW-1185">Reference proteome</keyword>
<organism evidence="2 3">
    <name type="scientific">Parelaphostrongylus tenuis</name>
    <name type="common">Meningeal worm</name>
    <dbReference type="NCBI Taxonomy" id="148309"/>
    <lineage>
        <taxon>Eukaryota</taxon>
        <taxon>Metazoa</taxon>
        <taxon>Ecdysozoa</taxon>
        <taxon>Nematoda</taxon>
        <taxon>Chromadorea</taxon>
        <taxon>Rhabditida</taxon>
        <taxon>Rhabditina</taxon>
        <taxon>Rhabditomorpha</taxon>
        <taxon>Strongyloidea</taxon>
        <taxon>Metastrongylidae</taxon>
        <taxon>Parelaphostrongylus</taxon>
    </lineage>
</organism>
<dbReference type="Proteomes" id="UP001196413">
    <property type="component" value="Unassembled WGS sequence"/>
</dbReference>
<name>A0AAD5M5S8_PARTN</name>
<reference evidence="2" key="1">
    <citation type="submission" date="2021-06" db="EMBL/GenBank/DDBJ databases">
        <title>Parelaphostrongylus tenuis whole genome reference sequence.</title>
        <authorList>
            <person name="Garwood T.J."/>
            <person name="Larsen P.A."/>
            <person name="Fountain-Jones N.M."/>
            <person name="Garbe J.R."/>
            <person name="Macchietto M.G."/>
            <person name="Kania S.A."/>
            <person name="Gerhold R.W."/>
            <person name="Richards J.E."/>
            <person name="Wolf T.M."/>
        </authorList>
    </citation>
    <scope>NUCLEOTIDE SEQUENCE</scope>
    <source>
        <strain evidence="2">MNPRO001-30</strain>
        <tissue evidence="2">Meninges</tissue>
    </source>
</reference>
<accession>A0AAD5M5S8</accession>
<protein>
    <submittedName>
        <fullName evidence="2">Uncharacterized protein</fullName>
    </submittedName>
</protein>
<comment type="caution">
    <text evidence="2">The sequence shown here is derived from an EMBL/GenBank/DDBJ whole genome shotgun (WGS) entry which is preliminary data.</text>
</comment>
<proteinExistence type="predicted"/>
<evidence type="ECO:0000256" key="1">
    <source>
        <dbReference type="SAM" id="MobiDB-lite"/>
    </source>
</evidence>
<feature type="region of interest" description="Disordered" evidence="1">
    <location>
        <begin position="1"/>
        <end position="42"/>
    </location>
</feature>
<sequence length="101" mass="11223">MAESTLVPLPPIEETTVQTTSDIPPKKRTAPPPSIIVEATSDSVSPRREVLDILDDLSSVLNKQCTSTRKVMTCWRSTNIARFPANRLDLRNFDSQPNFAP</sequence>
<dbReference type="AlphaFoldDB" id="A0AAD5M5S8"/>
<evidence type="ECO:0000313" key="3">
    <source>
        <dbReference type="Proteomes" id="UP001196413"/>
    </source>
</evidence>
<gene>
    <name evidence="2" type="ORF">KIN20_007671</name>
</gene>
<evidence type="ECO:0000313" key="2">
    <source>
        <dbReference type="EMBL" id="KAJ1351590.1"/>
    </source>
</evidence>
<dbReference type="EMBL" id="JAHQIW010001140">
    <property type="protein sequence ID" value="KAJ1351590.1"/>
    <property type="molecule type" value="Genomic_DNA"/>
</dbReference>